<dbReference type="PANTHER" id="PTHR42885">
    <property type="entry name" value="HISTIDINOL-PHOSPHATE AMINOTRANSFERASE-RELATED"/>
    <property type="match status" value="1"/>
</dbReference>
<dbReference type="Proteomes" id="UP001549037">
    <property type="component" value="Unassembled WGS sequence"/>
</dbReference>
<feature type="domain" description="Aminotransferase class I/classII large" evidence="4">
    <location>
        <begin position="2"/>
        <end position="317"/>
    </location>
</feature>
<dbReference type="InterPro" id="IPR004838">
    <property type="entry name" value="NHTrfase_class1_PyrdxlP-BS"/>
</dbReference>
<gene>
    <name evidence="5" type="ORF">ABID28_000168</name>
</gene>
<accession>A0ABV2JCV0</accession>
<dbReference type="InterPro" id="IPR015422">
    <property type="entry name" value="PyrdxlP-dep_Trfase_small"/>
</dbReference>
<dbReference type="RefSeq" id="WP_354367187.1">
    <property type="nucleotide sequence ID" value="NZ_JBEPLN010000002.1"/>
</dbReference>
<dbReference type="Gene3D" id="3.40.640.10">
    <property type="entry name" value="Type I PLP-dependent aspartate aminotransferase-like (Major domain)"/>
    <property type="match status" value="1"/>
</dbReference>
<proteinExistence type="inferred from homology"/>
<keyword evidence="6" id="KW-1185">Reference proteome</keyword>
<dbReference type="InterPro" id="IPR004839">
    <property type="entry name" value="Aminotransferase_I/II_large"/>
</dbReference>
<evidence type="ECO:0000256" key="2">
    <source>
        <dbReference type="ARBA" id="ARBA00022898"/>
    </source>
</evidence>
<sequence length="331" mass="37109">MLNVSVNTNPLGLPKRVKNHSSYILEQGDHYPDREALFLRHKLSEKYAISPQYIFCGSGVDDLIWRLVLARAPKSALVIEPTYEEYANVLQEAGCQLERYFLKAEDQFILNESVLDAIKSDLDVMVLGHPNNPTGQVIEMGLLKKIHEKCQEKDVLLVIDESFIEFLPSWNAISFKTIASQSQHCIVFDGFSKTYAMAGFRLGFAISGHRELLTALGQSGQLFATSSVAQRASILALEDETYMEETYALLEHERDFLIQSLKALGVQVFPSQTNYLLINTGLENAKEQLAAEGIQVRDGSDFVGLDSRYIRIAMSTHKVNVSFLLGLKNLL</sequence>
<evidence type="ECO:0000259" key="4">
    <source>
        <dbReference type="Pfam" id="PF00155"/>
    </source>
</evidence>
<organism evidence="5 6">
    <name type="scientific">Streptococcus porcorum</name>
    <dbReference type="NCBI Taxonomy" id="701526"/>
    <lineage>
        <taxon>Bacteria</taxon>
        <taxon>Bacillati</taxon>
        <taxon>Bacillota</taxon>
        <taxon>Bacilli</taxon>
        <taxon>Lactobacillales</taxon>
        <taxon>Streptococcaceae</taxon>
        <taxon>Streptococcus</taxon>
    </lineage>
</organism>
<keyword evidence="5" id="KW-0456">Lyase</keyword>
<dbReference type="EMBL" id="JBEPLN010000002">
    <property type="protein sequence ID" value="MET3633538.1"/>
    <property type="molecule type" value="Genomic_DNA"/>
</dbReference>
<dbReference type="GO" id="GO:0048472">
    <property type="term" value="F:threonine-phosphate decarboxylase activity"/>
    <property type="evidence" value="ECO:0007669"/>
    <property type="project" value="UniProtKB-EC"/>
</dbReference>
<dbReference type="Pfam" id="PF00155">
    <property type="entry name" value="Aminotran_1_2"/>
    <property type="match status" value="1"/>
</dbReference>
<evidence type="ECO:0000256" key="1">
    <source>
        <dbReference type="ARBA" id="ARBA00001933"/>
    </source>
</evidence>
<dbReference type="SUPFAM" id="SSF53383">
    <property type="entry name" value="PLP-dependent transferases"/>
    <property type="match status" value="1"/>
</dbReference>
<dbReference type="InterPro" id="IPR015421">
    <property type="entry name" value="PyrdxlP-dep_Trfase_major"/>
</dbReference>
<keyword evidence="3" id="KW-0032">Aminotransferase</keyword>
<reference evidence="5 6" key="1">
    <citation type="submission" date="2024-06" db="EMBL/GenBank/DDBJ databases">
        <title>Genomic Encyclopedia of Type Strains, Phase IV (KMG-IV): sequencing the most valuable type-strain genomes for metagenomic binning, comparative biology and taxonomic classification.</title>
        <authorList>
            <person name="Goeker M."/>
        </authorList>
    </citation>
    <scope>NUCLEOTIDE SEQUENCE [LARGE SCALE GENOMIC DNA]</scope>
    <source>
        <strain evidence="5 6">DSM 28302</strain>
    </source>
</reference>
<evidence type="ECO:0000313" key="5">
    <source>
        <dbReference type="EMBL" id="MET3633538.1"/>
    </source>
</evidence>
<dbReference type="Gene3D" id="3.90.1150.10">
    <property type="entry name" value="Aspartate Aminotransferase, domain 1"/>
    <property type="match status" value="1"/>
</dbReference>
<keyword evidence="3" id="KW-0808">Transferase</keyword>
<protein>
    <recommendedName>
        <fullName evidence="3">Aminotransferase</fullName>
        <ecNumber evidence="3">2.6.1.-</ecNumber>
    </recommendedName>
</protein>
<dbReference type="PANTHER" id="PTHR42885:SF1">
    <property type="entry name" value="THREONINE-PHOSPHATE DECARBOXYLASE"/>
    <property type="match status" value="1"/>
</dbReference>
<dbReference type="EC" id="2.6.1.-" evidence="3"/>
<evidence type="ECO:0000256" key="3">
    <source>
        <dbReference type="RuleBase" id="RU000481"/>
    </source>
</evidence>
<dbReference type="InterPro" id="IPR015424">
    <property type="entry name" value="PyrdxlP-dep_Trfase"/>
</dbReference>
<dbReference type="CDD" id="cd00609">
    <property type="entry name" value="AAT_like"/>
    <property type="match status" value="1"/>
</dbReference>
<evidence type="ECO:0000313" key="6">
    <source>
        <dbReference type="Proteomes" id="UP001549037"/>
    </source>
</evidence>
<dbReference type="PROSITE" id="PS00105">
    <property type="entry name" value="AA_TRANSFER_CLASS_1"/>
    <property type="match status" value="1"/>
</dbReference>
<comment type="cofactor">
    <cofactor evidence="1 3">
        <name>pyridoxal 5'-phosphate</name>
        <dbReference type="ChEBI" id="CHEBI:597326"/>
    </cofactor>
</comment>
<comment type="similarity">
    <text evidence="3">Belongs to the class-I pyridoxal-phosphate-dependent aminotransferase family.</text>
</comment>
<comment type="caution">
    <text evidence="5">The sequence shown here is derived from an EMBL/GenBank/DDBJ whole genome shotgun (WGS) entry which is preliminary data.</text>
</comment>
<keyword evidence="2" id="KW-0663">Pyridoxal phosphate</keyword>
<name>A0ABV2JCV0_9STRE</name>